<dbReference type="PRINTS" id="PR00778">
    <property type="entry name" value="HTHARSR"/>
</dbReference>
<proteinExistence type="predicted"/>
<dbReference type="Proteomes" id="UP001482231">
    <property type="component" value="Unassembled WGS sequence"/>
</dbReference>
<protein>
    <submittedName>
        <fullName evidence="5">Metalloregulator ArsR/SmtB family transcription factor</fullName>
    </submittedName>
</protein>
<accession>A0ABV0ECJ8</accession>
<dbReference type="InterPro" id="IPR011991">
    <property type="entry name" value="ArsR-like_HTH"/>
</dbReference>
<evidence type="ECO:0000313" key="6">
    <source>
        <dbReference type="Proteomes" id="UP001482231"/>
    </source>
</evidence>
<keyword evidence="3" id="KW-0804">Transcription</keyword>
<evidence type="ECO:0000256" key="1">
    <source>
        <dbReference type="ARBA" id="ARBA00023015"/>
    </source>
</evidence>
<evidence type="ECO:0000259" key="4">
    <source>
        <dbReference type="PROSITE" id="PS50987"/>
    </source>
</evidence>
<sequence length="94" mass="10289">MSAPLSPKKRLYEQLARVAKALAQPGRLELLEALGQGERSVDALAQVTGMSVANTSHHLQTLRDGGLVTSRREGLQVIYRLSDPAIPIEHYVSR</sequence>
<gene>
    <name evidence="5" type="ORF">V6E02_03305</name>
</gene>
<dbReference type="PROSITE" id="PS50987">
    <property type="entry name" value="HTH_ARSR_2"/>
    <property type="match status" value="1"/>
</dbReference>
<dbReference type="NCBIfam" id="NF033788">
    <property type="entry name" value="HTH_metalloreg"/>
    <property type="match status" value="1"/>
</dbReference>
<organism evidence="5 6">
    <name type="scientific">Thiobacter aerophilum</name>
    <dbReference type="NCBI Taxonomy" id="3121275"/>
    <lineage>
        <taxon>Bacteria</taxon>
        <taxon>Pseudomonadati</taxon>
        <taxon>Pseudomonadota</taxon>
        <taxon>Betaproteobacteria</taxon>
        <taxon>Burkholderiales</taxon>
        <taxon>Thiobacteraceae</taxon>
        <taxon>Thiobacter</taxon>
    </lineage>
</organism>
<keyword evidence="1" id="KW-0805">Transcription regulation</keyword>
<evidence type="ECO:0000256" key="2">
    <source>
        <dbReference type="ARBA" id="ARBA00023125"/>
    </source>
</evidence>
<dbReference type="CDD" id="cd00090">
    <property type="entry name" value="HTH_ARSR"/>
    <property type="match status" value="1"/>
</dbReference>
<dbReference type="RefSeq" id="WP_347307139.1">
    <property type="nucleotide sequence ID" value="NZ_JBAJEX010000002.1"/>
</dbReference>
<dbReference type="EMBL" id="JBAJEX010000002">
    <property type="protein sequence ID" value="MEO1766241.1"/>
    <property type="molecule type" value="Genomic_DNA"/>
</dbReference>
<evidence type="ECO:0000313" key="5">
    <source>
        <dbReference type="EMBL" id="MEO1766241.1"/>
    </source>
</evidence>
<dbReference type="Gene3D" id="1.10.10.10">
    <property type="entry name" value="Winged helix-like DNA-binding domain superfamily/Winged helix DNA-binding domain"/>
    <property type="match status" value="1"/>
</dbReference>
<dbReference type="PANTHER" id="PTHR43132:SF8">
    <property type="entry name" value="HTH-TYPE TRANSCRIPTIONAL REGULATOR KMTR"/>
    <property type="match status" value="1"/>
</dbReference>
<dbReference type="PANTHER" id="PTHR43132">
    <property type="entry name" value="ARSENICAL RESISTANCE OPERON REPRESSOR ARSR-RELATED"/>
    <property type="match status" value="1"/>
</dbReference>
<dbReference type="SUPFAM" id="SSF46785">
    <property type="entry name" value="Winged helix' DNA-binding domain"/>
    <property type="match status" value="1"/>
</dbReference>
<dbReference type="SMART" id="SM00418">
    <property type="entry name" value="HTH_ARSR"/>
    <property type="match status" value="1"/>
</dbReference>
<name>A0ABV0ECJ8_9BURK</name>
<comment type="caution">
    <text evidence="5">The sequence shown here is derived from an EMBL/GenBank/DDBJ whole genome shotgun (WGS) entry which is preliminary data.</text>
</comment>
<dbReference type="InterPro" id="IPR036390">
    <property type="entry name" value="WH_DNA-bd_sf"/>
</dbReference>
<dbReference type="InterPro" id="IPR051011">
    <property type="entry name" value="Metal_resp_trans_reg"/>
</dbReference>
<evidence type="ECO:0000256" key="3">
    <source>
        <dbReference type="ARBA" id="ARBA00023163"/>
    </source>
</evidence>
<dbReference type="InterPro" id="IPR036388">
    <property type="entry name" value="WH-like_DNA-bd_sf"/>
</dbReference>
<dbReference type="Pfam" id="PF01022">
    <property type="entry name" value="HTH_5"/>
    <property type="match status" value="1"/>
</dbReference>
<feature type="domain" description="HTH arsR-type" evidence="4">
    <location>
        <begin position="7"/>
        <end position="94"/>
    </location>
</feature>
<reference evidence="5 6" key="1">
    <citation type="submission" date="2024-02" db="EMBL/GenBank/DDBJ databases">
        <title>New thermophilic sulfur-oxidizing bacteria from a hot springs of the Uzon caldera (Kamchatka, Russia).</title>
        <authorList>
            <person name="Dukat A.M."/>
            <person name="Elcheninov A.G."/>
            <person name="Frolov E.N."/>
        </authorList>
    </citation>
    <scope>NUCLEOTIDE SEQUENCE [LARGE SCALE GENOMIC DNA]</scope>
    <source>
        <strain evidence="5 6">AK1</strain>
    </source>
</reference>
<dbReference type="InterPro" id="IPR001845">
    <property type="entry name" value="HTH_ArsR_DNA-bd_dom"/>
</dbReference>
<keyword evidence="6" id="KW-1185">Reference proteome</keyword>
<keyword evidence="2" id="KW-0238">DNA-binding</keyword>